<evidence type="ECO:0000256" key="6">
    <source>
        <dbReference type="PROSITE-ProRule" id="PRU10141"/>
    </source>
</evidence>
<dbReference type="GO" id="GO:0005829">
    <property type="term" value="C:cytosol"/>
    <property type="evidence" value="ECO:0007669"/>
    <property type="project" value="TreeGrafter"/>
</dbReference>
<dbReference type="InterPro" id="IPR000719">
    <property type="entry name" value="Prot_kinase_dom"/>
</dbReference>
<feature type="compositionally biased region" description="Basic and acidic residues" evidence="7">
    <location>
        <begin position="346"/>
        <end position="390"/>
    </location>
</feature>
<evidence type="ECO:0000259" key="9">
    <source>
        <dbReference type="PROSITE" id="PS50011"/>
    </source>
</evidence>
<dbReference type="InterPro" id="IPR020892">
    <property type="entry name" value="Cyclophilin-type_PPIase_CS"/>
</dbReference>
<dbReference type="Gene3D" id="3.30.200.20">
    <property type="entry name" value="Phosphorylase Kinase, domain 1"/>
    <property type="match status" value="1"/>
</dbReference>
<dbReference type="GO" id="GO:0004713">
    <property type="term" value="F:protein tyrosine kinase activity"/>
    <property type="evidence" value="ECO:0007669"/>
    <property type="project" value="InterPro"/>
</dbReference>
<dbReference type="GO" id="GO:0003755">
    <property type="term" value="F:peptidyl-prolyl cis-trans isomerase activity"/>
    <property type="evidence" value="ECO:0007669"/>
    <property type="project" value="UniProtKB-KW"/>
</dbReference>
<dbReference type="PROSITE" id="PS00109">
    <property type="entry name" value="PROTEIN_KINASE_TYR"/>
    <property type="match status" value="1"/>
</dbReference>
<dbReference type="OrthoDB" id="4062651at2759"/>
<dbReference type="InterPro" id="IPR029000">
    <property type="entry name" value="Cyclophilin-like_dom_sf"/>
</dbReference>
<comment type="similarity">
    <text evidence="2">Belongs to the cyclophilin-type PPIase family.</text>
</comment>
<dbReference type="GO" id="GO:0006457">
    <property type="term" value="P:protein folding"/>
    <property type="evidence" value="ECO:0007669"/>
    <property type="project" value="InterPro"/>
</dbReference>
<dbReference type="GO" id="GO:0016018">
    <property type="term" value="F:cyclosporin A binding"/>
    <property type="evidence" value="ECO:0007669"/>
    <property type="project" value="TreeGrafter"/>
</dbReference>
<dbReference type="Pfam" id="PF07714">
    <property type="entry name" value="PK_Tyr_Ser-Thr"/>
    <property type="match status" value="1"/>
</dbReference>
<feature type="compositionally biased region" description="Basic and acidic residues" evidence="7">
    <location>
        <begin position="282"/>
        <end position="299"/>
    </location>
</feature>
<gene>
    <name evidence="11" type="ORF">CAMP_LOCUS18963</name>
</gene>
<feature type="compositionally biased region" description="Basic and acidic residues" evidence="7">
    <location>
        <begin position="209"/>
        <end position="219"/>
    </location>
</feature>
<name>A0A9P1N9S9_9PELO</name>
<evidence type="ECO:0000256" key="5">
    <source>
        <dbReference type="ARBA" id="ARBA00023235"/>
    </source>
</evidence>
<dbReference type="Gene3D" id="1.10.510.10">
    <property type="entry name" value="Transferase(Phosphotransferase) domain 1"/>
    <property type="match status" value="1"/>
</dbReference>
<feature type="domain" description="PPIase cyclophilin-type" evidence="10">
    <location>
        <begin position="10"/>
        <end position="173"/>
    </location>
</feature>
<keyword evidence="8" id="KW-0472">Membrane</keyword>
<feature type="binding site" evidence="6">
    <location>
        <position position="801"/>
    </location>
    <ligand>
        <name>ATP</name>
        <dbReference type="ChEBI" id="CHEBI:30616"/>
    </ligand>
</feature>
<evidence type="ECO:0000256" key="7">
    <source>
        <dbReference type="SAM" id="MobiDB-lite"/>
    </source>
</evidence>
<feature type="compositionally biased region" description="Basic residues" evidence="7">
    <location>
        <begin position="223"/>
        <end position="233"/>
    </location>
</feature>
<feature type="compositionally biased region" description="Acidic residues" evidence="7">
    <location>
        <begin position="391"/>
        <end position="400"/>
    </location>
</feature>
<feature type="transmembrane region" description="Helical" evidence="8">
    <location>
        <begin position="726"/>
        <end position="745"/>
    </location>
</feature>
<evidence type="ECO:0000256" key="2">
    <source>
        <dbReference type="ARBA" id="ARBA00007365"/>
    </source>
</evidence>
<dbReference type="Pfam" id="PF00160">
    <property type="entry name" value="Pro_isomerase"/>
    <property type="match status" value="1"/>
</dbReference>
<evidence type="ECO:0000259" key="10">
    <source>
        <dbReference type="PROSITE" id="PS50072"/>
    </source>
</evidence>
<comment type="catalytic activity">
    <reaction evidence="1">
        <text>[protein]-peptidylproline (omega=180) = [protein]-peptidylproline (omega=0)</text>
        <dbReference type="Rhea" id="RHEA:16237"/>
        <dbReference type="Rhea" id="RHEA-COMP:10747"/>
        <dbReference type="Rhea" id="RHEA-COMP:10748"/>
        <dbReference type="ChEBI" id="CHEBI:83833"/>
        <dbReference type="ChEBI" id="CHEBI:83834"/>
        <dbReference type="EC" id="5.2.1.8"/>
    </reaction>
</comment>
<evidence type="ECO:0000256" key="3">
    <source>
        <dbReference type="ARBA" id="ARBA00013194"/>
    </source>
</evidence>
<proteinExistence type="inferred from homology"/>
<organism evidence="11 12">
    <name type="scientific">Caenorhabditis angaria</name>
    <dbReference type="NCBI Taxonomy" id="860376"/>
    <lineage>
        <taxon>Eukaryota</taxon>
        <taxon>Metazoa</taxon>
        <taxon>Ecdysozoa</taxon>
        <taxon>Nematoda</taxon>
        <taxon>Chromadorea</taxon>
        <taxon>Rhabditida</taxon>
        <taxon>Rhabditina</taxon>
        <taxon>Rhabditomorpha</taxon>
        <taxon>Rhabditoidea</taxon>
        <taxon>Rhabditidae</taxon>
        <taxon>Peloderinae</taxon>
        <taxon>Caenorhabditis</taxon>
    </lineage>
</organism>
<feature type="transmembrane region" description="Helical" evidence="8">
    <location>
        <begin position="683"/>
        <end position="706"/>
    </location>
</feature>
<dbReference type="PROSITE" id="PS50072">
    <property type="entry name" value="CSA_PPIASE_2"/>
    <property type="match status" value="1"/>
</dbReference>
<dbReference type="InterPro" id="IPR001245">
    <property type="entry name" value="Ser-Thr/Tyr_kinase_cat_dom"/>
</dbReference>
<dbReference type="InterPro" id="IPR017441">
    <property type="entry name" value="Protein_kinase_ATP_BS"/>
</dbReference>
<dbReference type="Proteomes" id="UP001152747">
    <property type="component" value="Unassembled WGS sequence"/>
</dbReference>
<evidence type="ECO:0000256" key="1">
    <source>
        <dbReference type="ARBA" id="ARBA00000971"/>
    </source>
</evidence>
<feature type="domain" description="Protein kinase" evidence="9">
    <location>
        <begin position="772"/>
        <end position="1067"/>
    </location>
</feature>
<dbReference type="SMART" id="SM00219">
    <property type="entry name" value="TyrKc"/>
    <property type="match status" value="1"/>
</dbReference>
<feature type="region of interest" description="Disordered" evidence="7">
    <location>
        <begin position="196"/>
        <end position="400"/>
    </location>
</feature>
<sequence length="1108" mass="128294">MSDRSSKRVFLEITIDGQKEGRIICELFDKLAPRTAENFRALCTGEYGKVGDVKLTYKGAIFHRVVKNFMIQGGDITASDGTGGMSIYGRTFDDEEFMESHSEPYLLSMANRGPNTNSSQFFITTAIARHLDTKHVVFGRVVKGKELVDKIEQIRVNDASKPYQDVMITNCGELFKKSRAEEAQVIDENKDEFLEEEQASAVPDVSTVKAEDLPPEPKTRNWLLRRSRSRSRSKSRDDKEESSSRKRRDSREERHSRKRDRDDYFDRNREDRLSKRSRKTSRSPDRRRSPERSIKDRITRTQNGGSGGTRVKGRGTPRFQRDRTPPHWKREEQKKTSLDDYYSGVKKQEEEKRMADAKEKKDQEDQKLKRREEMERELELMSKKQEKKDDGSDEYDEDDEDRVDLEENMLLKIFLLLNCCILAIFSIIPKEDVEVTMDTEKKKFETSKTGQLYLQARNMQSFQIVFSNTSIMSQGAVDCLVQRSGTERGRIRITGEKFGSVSMVHFIVKSTMTGRVRCVSRVDESQYFEFYLFISGDPEIFFVRNIQNHDKIKSRLGIECIGGYYSENVTLKINGKSTNASYNPIFGFSIDSSKFVGQQFLECEKWIDSTTNDVVSQTFGEEAKVFDRNFEVELNEKNDRSRVLRCVTTSNNTEQLQNVNVFVSCRSNKYCAKLERFQNSSNLITYALNIPYYIPEPMTFSCVYILNPYSSIVRAYYVEPIKISKVPLIVAIVLILLALISYGVYKVYKRHFARFRVADTEIKVIPHSDFDIDETKKIGNGHTSKIYKSKMPEKDELVAIKCTSIKNKLLEEIRILRKLDHPNIIKPIAITRNEQKSWLFRPSIDGIVLPYFEKQSLDEYLPMYSCASGIDMGNPLDLMFVNEKNRDDYLTTLDLVSFAWQISSALVYLKEQHCTHRDLALRNILVTDSGIIKLIDFERSKIGDSQGNSEFKKSLWKCWKKYSRKAIPFKTYPLEALECYGSYTYSSEVWAFGIVLLELFSFGSEAFPDVQNPISFVKFLKRSVKFEKPIHCPQEIFDNVITPCLCKDVSNRQEIACSEILLREYFLKLSAAKFQDLKQEMNKESEPQPSKGCIYSRWSDEVELLSRS</sequence>
<dbReference type="PANTHER" id="PTHR11071">
    <property type="entry name" value="PEPTIDYL-PROLYL CIS-TRANS ISOMERASE"/>
    <property type="match status" value="1"/>
</dbReference>
<evidence type="ECO:0000313" key="12">
    <source>
        <dbReference type="Proteomes" id="UP001152747"/>
    </source>
</evidence>
<evidence type="ECO:0000313" key="11">
    <source>
        <dbReference type="EMBL" id="CAI5456326.1"/>
    </source>
</evidence>
<reference evidence="11" key="1">
    <citation type="submission" date="2022-11" db="EMBL/GenBank/DDBJ databases">
        <authorList>
            <person name="Kikuchi T."/>
        </authorList>
    </citation>
    <scope>NUCLEOTIDE SEQUENCE</scope>
    <source>
        <strain evidence="11">PS1010</strain>
    </source>
</reference>
<protein>
    <recommendedName>
        <fullName evidence="3">peptidylprolyl isomerase</fullName>
        <ecNumber evidence="3">5.2.1.8</ecNumber>
    </recommendedName>
</protein>
<keyword evidence="8" id="KW-0812">Transmembrane</keyword>
<keyword evidence="4" id="KW-0697">Rotamase</keyword>
<evidence type="ECO:0000256" key="8">
    <source>
        <dbReference type="SAM" id="Phobius"/>
    </source>
</evidence>
<dbReference type="EMBL" id="CANHGI010000006">
    <property type="protein sequence ID" value="CAI5456326.1"/>
    <property type="molecule type" value="Genomic_DNA"/>
</dbReference>
<feature type="compositionally biased region" description="Basic and acidic residues" evidence="7">
    <location>
        <begin position="319"/>
        <end position="338"/>
    </location>
</feature>
<dbReference type="PRINTS" id="PR00153">
    <property type="entry name" value="CSAPPISMRASE"/>
</dbReference>
<accession>A0A9P1N9S9</accession>
<keyword evidence="5" id="KW-0413">Isomerase</keyword>
<dbReference type="GO" id="GO:0005524">
    <property type="term" value="F:ATP binding"/>
    <property type="evidence" value="ECO:0007669"/>
    <property type="project" value="UniProtKB-UniRule"/>
</dbReference>
<dbReference type="InterPro" id="IPR002130">
    <property type="entry name" value="Cyclophilin-type_PPIase_dom"/>
</dbReference>
<feature type="compositionally biased region" description="Basic and acidic residues" evidence="7">
    <location>
        <begin position="234"/>
        <end position="274"/>
    </location>
</feature>
<dbReference type="FunFam" id="2.40.100.10:FF:000022">
    <property type="entry name" value="Peptidyl-prolyl cis-trans isomerase CYP95"/>
    <property type="match status" value="1"/>
</dbReference>
<keyword evidence="6" id="KW-0067">ATP-binding</keyword>
<dbReference type="PANTHER" id="PTHR11071:SF561">
    <property type="entry name" value="PEPTIDYL-PROLYL CIS-TRANS ISOMERASE D-RELATED"/>
    <property type="match status" value="1"/>
</dbReference>
<dbReference type="InterPro" id="IPR020635">
    <property type="entry name" value="Tyr_kinase_cat_dom"/>
</dbReference>
<dbReference type="PROSITE" id="PS00107">
    <property type="entry name" value="PROTEIN_KINASE_ATP"/>
    <property type="match status" value="1"/>
</dbReference>
<dbReference type="InterPro" id="IPR008266">
    <property type="entry name" value="Tyr_kinase_AS"/>
</dbReference>
<keyword evidence="6" id="KW-0547">Nucleotide-binding</keyword>
<dbReference type="AlphaFoldDB" id="A0A9P1N9S9"/>
<dbReference type="PROSITE" id="PS00170">
    <property type="entry name" value="CSA_PPIASE_1"/>
    <property type="match status" value="1"/>
</dbReference>
<dbReference type="SUPFAM" id="SSF50891">
    <property type="entry name" value="Cyclophilin-like"/>
    <property type="match status" value="1"/>
</dbReference>
<dbReference type="PROSITE" id="PS50011">
    <property type="entry name" value="PROTEIN_KINASE_DOM"/>
    <property type="match status" value="1"/>
</dbReference>
<evidence type="ECO:0000256" key="4">
    <source>
        <dbReference type="ARBA" id="ARBA00023110"/>
    </source>
</evidence>
<dbReference type="InterPro" id="IPR011009">
    <property type="entry name" value="Kinase-like_dom_sf"/>
</dbReference>
<dbReference type="Gene3D" id="2.40.100.10">
    <property type="entry name" value="Cyclophilin-like"/>
    <property type="match status" value="1"/>
</dbReference>
<dbReference type="EC" id="5.2.1.8" evidence="3"/>
<comment type="caution">
    <text evidence="11">The sequence shown here is derived from an EMBL/GenBank/DDBJ whole genome shotgun (WGS) entry which is preliminary data.</text>
</comment>
<keyword evidence="8" id="KW-1133">Transmembrane helix</keyword>
<keyword evidence="12" id="KW-1185">Reference proteome</keyword>
<dbReference type="SUPFAM" id="SSF56112">
    <property type="entry name" value="Protein kinase-like (PK-like)"/>
    <property type="match status" value="1"/>
</dbReference>